<protein>
    <submittedName>
        <fullName evidence="14">Sphingomyelin phosphodiesterase</fullName>
    </submittedName>
</protein>
<feature type="region of interest" description="Disordered" evidence="11">
    <location>
        <begin position="1"/>
        <end position="25"/>
    </location>
</feature>
<keyword evidence="4 9" id="KW-0479">Metal-binding</keyword>
<dbReference type="PANTHER" id="PTHR10340:SF34">
    <property type="entry name" value="SPHINGOMYELIN PHOSPHODIESTERASE"/>
    <property type="match status" value="1"/>
</dbReference>
<evidence type="ECO:0000256" key="1">
    <source>
        <dbReference type="ARBA" id="ARBA00004613"/>
    </source>
</evidence>
<dbReference type="GO" id="GO:0005615">
    <property type="term" value="C:extracellular space"/>
    <property type="evidence" value="ECO:0007669"/>
    <property type="project" value="TreeGrafter"/>
</dbReference>
<reference evidence="14" key="1">
    <citation type="submission" date="2023-03" db="EMBL/GenBank/DDBJ databases">
        <authorList>
            <person name="Steffen K."/>
            <person name="Cardenas P."/>
        </authorList>
    </citation>
    <scope>NUCLEOTIDE SEQUENCE</scope>
</reference>
<evidence type="ECO:0000256" key="6">
    <source>
        <dbReference type="ARBA" id="ARBA00022801"/>
    </source>
</evidence>
<evidence type="ECO:0000256" key="2">
    <source>
        <dbReference type="ARBA" id="ARBA00008234"/>
    </source>
</evidence>
<sequence length="461" mass="53045">MGTEMERDHSWRKPPVVPVNPPKPGSPTNRILFLTDMHWDPYYTPGLTNDCGEPLCCRPPNPKATNESTAAGNWGDYQCDVPYRTLESLMQFIAGMSDEFDWVYWTGDLPAHYVWNQTRENQLYIMDTLCDMMKQYLPDKIVFPSLGNHEGVPVNAFPPPFVTGENGDSWLLTDASRQWYSWLSQLPDWDTTHNTITYGGFYNVRVREGLRVISLQTNFANSGNYWLLINSTDPAGQLKWLVEQLLQAERDVDKVHIIGHIFPSSYMKEFGWNYHKIVTRFESTITGQFFGHTHQDSWQVFFDDSNRTRATNVAYMGPAVTTYQGLNLGFRIYTMDGNYNGTSNALLDHESYWLNLTEANLKDKAEWKFEYSAKEAYGLGSLQPQEWARLIDRFKTDDALFQKFWDYKYKMHAGPCDAGCRASAICGLQRTRTDSPFPCTDLPLGMTMDDVLRHLAKDIMC</sequence>
<keyword evidence="7 9" id="KW-0862">Zinc</keyword>
<feature type="domain" description="Sphingomyelin phosphodiesterase C-terminal" evidence="13">
    <location>
        <begin position="321"/>
        <end position="435"/>
    </location>
</feature>
<feature type="disulfide bond" evidence="10">
    <location>
        <begin position="426"/>
        <end position="439"/>
    </location>
</feature>
<feature type="disulfide bond" evidence="10">
    <location>
        <begin position="51"/>
        <end position="56"/>
    </location>
</feature>
<evidence type="ECO:0000256" key="8">
    <source>
        <dbReference type="ARBA" id="ARBA00023180"/>
    </source>
</evidence>
<accession>A0AA35WQQ0</accession>
<evidence type="ECO:0000256" key="5">
    <source>
        <dbReference type="ARBA" id="ARBA00022729"/>
    </source>
</evidence>
<name>A0AA35WQQ0_GEOBA</name>
<dbReference type="InterPro" id="IPR004843">
    <property type="entry name" value="Calcineurin-like_PHP"/>
</dbReference>
<evidence type="ECO:0000256" key="9">
    <source>
        <dbReference type="PIRSR" id="PIRSR000948-1"/>
    </source>
</evidence>
<dbReference type="PANTHER" id="PTHR10340">
    <property type="entry name" value="SPHINGOMYELIN PHOSPHODIESTERASE"/>
    <property type="match status" value="1"/>
</dbReference>
<dbReference type="InterPro" id="IPR041805">
    <property type="entry name" value="ASMase/PPN1_MPP"/>
</dbReference>
<keyword evidence="15" id="KW-1185">Reference proteome</keyword>
<dbReference type="GO" id="GO:0046872">
    <property type="term" value="F:metal ion binding"/>
    <property type="evidence" value="ECO:0007669"/>
    <property type="project" value="UniProtKB-KW"/>
</dbReference>
<dbReference type="GO" id="GO:0005764">
    <property type="term" value="C:lysosome"/>
    <property type="evidence" value="ECO:0007669"/>
    <property type="project" value="TreeGrafter"/>
</dbReference>
<keyword evidence="3" id="KW-0964">Secreted</keyword>
<dbReference type="EMBL" id="CASHTH010002471">
    <property type="protein sequence ID" value="CAI8030323.1"/>
    <property type="molecule type" value="Genomic_DNA"/>
</dbReference>
<evidence type="ECO:0000259" key="12">
    <source>
        <dbReference type="Pfam" id="PF00149"/>
    </source>
</evidence>
<evidence type="ECO:0000256" key="11">
    <source>
        <dbReference type="SAM" id="MobiDB-lite"/>
    </source>
</evidence>
<evidence type="ECO:0000256" key="4">
    <source>
        <dbReference type="ARBA" id="ARBA00022723"/>
    </source>
</evidence>
<dbReference type="Pfam" id="PF19272">
    <property type="entry name" value="ASMase_C"/>
    <property type="match status" value="1"/>
</dbReference>
<comment type="caution">
    <text evidence="14">The sequence shown here is derived from an EMBL/GenBank/DDBJ whole genome shotgun (WGS) entry which is preliminary data.</text>
</comment>
<dbReference type="InterPro" id="IPR011160">
    <property type="entry name" value="Sphingomy_PDE"/>
</dbReference>
<evidence type="ECO:0000256" key="10">
    <source>
        <dbReference type="PIRSR" id="PIRSR000948-2"/>
    </source>
</evidence>
<evidence type="ECO:0000313" key="14">
    <source>
        <dbReference type="EMBL" id="CAI8030323.1"/>
    </source>
</evidence>
<keyword evidence="6" id="KW-0378">Hydrolase</keyword>
<feature type="disulfide bond" evidence="10">
    <location>
        <begin position="416"/>
        <end position="420"/>
    </location>
</feature>
<dbReference type="AlphaFoldDB" id="A0AA35WQQ0"/>
<organism evidence="14 15">
    <name type="scientific">Geodia barretti</name>
    <name type="common">Barrett's horny sponge</name>
    <dbReference type="NCBI Taxonomy" id="519541"/>
    <lineage>
        <taxon>Eukaryota</taxon>
        <taxon>Metazoa</taxon>
        <taxon>Porifera</taxon>
        <taxon>Demospongiae</taxon>
        <taxon>Heteroscleromorpha</taxon>
        <taxon>Tetractinellida</taxon>
        <taxon>Astrophorina</taxon>
        <taxon>Geodiidae</taxon>
        <taxon>Geodia</taxon>
    </lineage>
</organism>
<comment type="subcellular location">
    <subcellularLocation>
        <location evidence="1">Secreted</location>
    </subcellularLocation>
</comment>
<keyword evidence="8" id="KW-0325">Glycoprotein</keyword>
<dbReference type="SUPFAM" id="SSF56300">
    <property type="entry name" value="Metallo-dependent phosphatases"/>
    <property type="match status" value="1"/>
</dbReference>
<feature type="binding site" evidence="9">
    <location>
        <position position="108"/>
    </location>
    <ligand>
        <name>Zn(2+)</name>
        <dbReference type="ChEBI" id="CHEBI:29105"/>
        <label>2</label>
    </ligand>
</feature>
<feature type="domain" description="Calcineurin-like phosphoesterase" evidence="12">
    <location>
        <begin position="30"/>
        <end position="295"/>
    </location>
</feature>
<feature type="binding site" evidence="9">
    <location>
        <position position="38"/>
    </location>
    <ligand>
        <name>Zn(2+)</name>
        <dbReference type="ChEBI" id="CHEBI:29105"/>
        <label>1</label>
    </ligand>
</feature>
<dbReference type="PIRSF" id="PIRSF000948">
    <property type="entry name" value="Sphingomy_PDE"/>
    <property type="match status" value="1"/>
</dbReference>
<feature type="binding site" evidence="9">
    <location>
        <position position="36"/>
    </location>
    <ligand>
        <name>Zn(2+)</name>
        <dbReference type="ChEBI" id="CHEBI:29105"/>
        <label>1</label>
    </ligand>
</feature>
<evidence type="ECO:0000256" key="3">
    <source>
        <dbReference type="ARBA" id="ARBA00022525"/>
    </source>
</evidence>
<dbReference type="InterPro" id="IPR029052">
    <property type="entry name" value="Metallo-depent_PP-like"/>
</dbReference>
<comment type="similarity">
    <text evidence="2">Belongs to the acid sphingomyelinase family.</text>
</comment>
<dbReference type="Proteomes" id="UP001174909">
    <property type="component" value="Unassembled WGS sequence"/>
</dbReference>
<feature type="compositionally biased region" description="Basic and acidic residues" evidence="11">
    <location>
        <begin position="1"/>
        <end position="11"/>
    </location>
</feature>
<gene>
    <name evidence="14" type="ORF">GBAR_LOCUS17194</name>
</gene>
<feature type="binding site" evidence="9">
    <location>
        <position position="292"/>
    </location>
    <ligand>
        <name>Zn(2+)</name>
        <dbReference type="ChEBI" id="CHEBI:29105"/>
        <label>2</label>
    </ligand>
</feature>
<feature type="binding site" evidence="9">
    <location>
        <position position="294"/>
    </location>
    <ligand>
        <name>Zn(2+)</name>
        <dbReference type="ChEBI" id="CHEBI:29105"/>
        <label>1</label>
    </ligand>
</feature>
<dbReference type="GO" id="GO:0006685">
    <property type="term" value="P:sphingomyelin catabolic process"/>
    <property type="evidence" value="ECO:0007669"/>
    <property type="project" value="InterPro"/>
</dbReference>
<evidence type="ECO:0000259" key="13">
    <source>
        <dbReference type="Pfam" id="PF19272"/>
    </source>
</evidence>
<dbReference type="InterPro" id="IPR045473">
    <property type="entry name" value="ASM_C"/>
</dbReference>
<feature type="binding site" evidence="9">
    <location>
        <position position="148"/>
    </location>
    <ligand>
        <name>Zn(2+)</name>
        <dbReference type="ChEBI" id="CHEBI:29105"/>
        <label>2</label>
    </ligand>
</feature>
<evidence type="ECO:0000256" key="7">
    <source>
        <dbReference type="ARBA" id="ARBA00022833"/>
    </source>
</evidence>
<dbReference type="CDD" id="cd00842">
    <property type="entry name" value="MPP_ASMase"/>
    <property type="match status" value="1"/>
</dbReference>
<dbReference type="GO" id="GO:0046513">
    <property type="term" value="P:ceramide biosynthetic process"/>
    <property type="evidence" value="ECO:0007669"/>
    <property type="project" value="TreeGrafter"/>
</dbReference>
<feature type="compositionally biased region" description="Pro residues" evidence="11">
    <location>
        <begin position="15"/>
        <end position="25"/>
    </location>
</feature>
<dbReference type="GO" id="GO:0061750">
    <property type="term" value="F:acid sphingomyelin phosphodiesterase activity"/>
    <property type="evidence" value="ECO:0007669"/>
    <property type="project" value="TreeGrafter"/>
</dbReference>
<feature type="binding site" evidence="9">
    <location>
        <position position="260"/>
    </location>
    <ligand>
        <name>Zn(2+)</name>
        <dbReference type="ChEBI" id="CHEBI:29105"/>
        <label>2</label>
    </ligand>
</feature>
<evidence type="ECO:0000313" key="15">
    <source>
        <dbReference type="Proteomes" id="UP001174909"/>
    </source>
</evidence>
<keyword evidence="10" id="KW-1015">Disulfide bond</keyword>
<proteinExistence type="inferred from homology"/>
<keyword evidence="5" id="KW-0732">Signal</keyword>
<comment type="cofactor">
    <cofactor evidence="9">
        <name>Zn(2+)</name>
        <dbReference type="ChEBI" id="CHEBI:29105"/>
    </cofactor>
    <text evidence="9">Binds 2 Zn(2+) ions per subunit.</text>
</comment>
<dbReference type="Pfam" id="PF00149">
    <property type="entry name" value="Metallophos"/>
    <property type="match status" value="1"/>
</dbReference>
<feature type="disulfide bond" evidence="10">
    <location>
        <begin position="57"/>
        <end position="79"/>
    </location>
</feature>
<feature type="binding site" evidence="9">
    <location>
        <position position="108"/>
    </location>
    <ligand>
        <name>Zn(2+)</name>
        <dbReference type="ChEBI" id="CHEBI:29105"/>
        <label>1</label>
    </ligand>
</feature>
<dbReference type="GO" id="GO:0016020">
    <property type="term" value="C:membrane"/>
    <property type="evidence" value="ECO:0007669"/>
    <property type="project" value="GOC"/>
</dbReference>